<gene>
    <name evidence="1" type="ORF">A2210_01115</name>
</gene>
<reference evidence="1 2" key="1">
    <citation type="journal article" date="2016" name="Nat. Commun.">
        <title>Thousands of microbial genomes shed light on interconnected biogeochemical processes in an aquifer system.</title>
        <authorList>
            <person name="Anantharaman K."/>
            <person name="Brown C.T."/>
            <person name="Hug L.A."/>
            <person name="Sharon I."/>
            <person name="Castelle C.J."/>
            <person name="Probst A.J."/>
            <person name="Thomas B.C."/>
            <person name="Singh A."/>
            <person name="Wilkins M.J."/>
            <person name="Karaoz U."/>
            <person name="Brodie E.L."/>
            <person name="Williams K.H."/>
            <person name="Hubbard S.S."/>
            <person name="Banfield J.F."/>
        </authorList>
    </citation>
    <scope>NUCLEOTIDE SEQUENCE [LARGE SCALE GENOMIC DNA]</scope>
</reference>
<organism evidence="1 2">
    <name type="scientific">Candidatus Woesebacteria bacterium RIFOXYA1_FULL_40_18</name>
    <dbReference type="NCBI Taxonomy" id="1802532"/>
    <lineage>
        <taxon>Bacteria</taxon>
        <taxon>Candidatus Woeseibacteriota</taxon>
    </lineage>
</organism>
<proteinExistence type="predicted"/>
<dbReference type="EMBL" id="MGHS01000030">
    <property type="protein sequence ID" value="OGM76391.1"/>
    <property type="molecule type" value="Genomic_DNA"/>
</dbReference>
<dbReference type="STRING" id="1802532.A2210_01115"/>
<accession>A0A1F8CJG7</accession>
<evidence type="ECO:0000313" key="2">
    <source>
        <dbReference type="Proteomes" id="UP000177855"/>
    </source>
</evidence>
<dbReference type="Proteomes" id="UP000177855">
    <property type="component" value="Unassembled WGS sequence"/>
</dbReference>
<sequence>MFINMPTNISFFAKMPFRVGPDRHLARVSSMIRAEQIATYIGAKLNPETGYKNDVCIYVKPHVKPGNDFLFEGKPYLDICDSPDLYILAKMHPEVPVISASDWNYKTLKRLLPNKIINIPEQHCNFERVRRNRKEITTVGVIGTIHAFKYLPEGLRDWLAERRMELIEFSKFSTRKDVVNFYLGIDVQIIWRPYFDYRKDILMNPLKIVNSSSFGIPTITYDEKAFEEMDGCYIPVHTLYEFLYQLDNLRSSPSFYAGYSERCLKKSEEYHIDKIAKLYKNLAL</sequence>
<evidence type="ECO:0000313" key="1">
    <source>
        <dbReference type="EMBL" id="OGM76391.1"/>
    </source>
</evidence>
<protein>
    <submittedName>
        <fullName evidence="1">Uncharacterized protein</fullName>
    </submittedName>
</protein>
<comment type="caution">
    <text evidence="1">The sequence shown here is derived from an EMBL/GenBank/DDBJ whole genome shotgun (WGS) entry which is preliminary data.</text>
</comment>
<name>A0A1F8CJG7_9BACT</name>
<dbReference type="AlphaFoldDB" id="A0A1F8CJG7"/>